<sequence length="135" mass="14732">MNFKEILQESSLTEKARMLAVSSEESVAWLNALPASSLGNLLEDDTLRISVGPRMGAPVCAPHICRCSATVDVYGSHALSCRYSAGRHSRHSVLNKSLSRALVTCQSHAIIEPNAVLRDDIRTRPDGMTLVRSKE</sequence>
<keyword evidence="2" id="KW-1185">Reference proteome</keyword>
<comment type="caution">
    <text evidence="1">The sequence shown here is derived from an EMBL/GenBank/DDBJ whole genome shotgun (WGS) entry which is preliminary data.</text>
</comment>
<protein>
    <submittedName>
        <fullName evidence="1">Uncharacterized protein</fullName>
    </submittedName>
</protein>
<gene>
    <name evidence="1" type="primary">RvY_11717-1</name>
    <name evidence="1" type="synonym">RvY_11717.1</name>
    <name evidence="1" type="ORF">RvY_11717</name>
</gene>
<dbReference type="AlphaFoldDB" id="A0A1D1VH08"/>
<evidence type="ECO:0000313" key="2">
    <source>
        <dbReference type="Proteomes" id="UP000186922"/>
    </source>
</evidence>
<evidence type="ECO:0000313" key="1">
    <source>
        <dbReference type="EMBL" id="GAV00935.1"/>
    </source>
</evidence>
<dbReference type="EMBL" id="BDGG01000006">
    <property type="protein sequence ID" value="GAV00935.1"/>
    <property type="molecule type" value="Genomic_DNA"/>
</dbReference>
<dbReference type="OrthoDB" id="2016582at2759"/>
<proteinExistence type="predicted"/>
<reference evidence="1 2" key="1">
    <citation type="journal article" date="2016" name="Nat. Commun.">
        <title>Extremotolerant tardigrade genome and improved radiotolerance of human cultured cells by tardigrade-unique protein.</title>
        <authorList>
            <person name="Hashimoto T."/>
            <person name="Horikawa D.D."/>
            <person name="Saito Y."/>
            <person name="Kuwahara H."/>
            <person name="Kozuka-Hata H."/>
            <person name="Shin-I T."/>
            <person name="Minakuchi Y."/>
            <person name="Ohishi K."/>
            <person name="Motoyama A."/>
            <person name="Aizu T."/>
            <person name="Enomoto A."/>
            <person name="Kondo K."/>
            <person name="Tanaka S."/>
            <person name="Hara Y."/>
            <person name="Koshikawa S."/>
            <person name="Sagara H."/>
            <person name="Miura T."/>
            <person name="Yokobori S."/>
            <person name="Miyagawa K."/>
            <person name="Suzuki Y."/>
            <person name="Kubo T."/>
            <person name="Oyama M."/>
            <person name="Kohara Y."/>
            <person name="Fujiyama A."/>
            <person name="Arakawa K."/>
            <person name="Katayama T."/>
            <person name="Toyoda A."/>
            <person name="Kunieda T."/>
        </authorList>
    </citation>
    <scope>NUCLEOTIDE SEQUENCE [LARGE SCALE GENOMIC DNA]</scope>
    <source>
        <strain evidence="1 2">YOKOZUNA-1</strain>
    </source>
</reference>
<organism evidence="1 2">
    <name type="scientific">Ramazzottius varieornatus</name>
    <name type="common">Water bear</name>
    <name type="synonym">Tardigrade</name>
    <dbReference type="NCBI Taxonomy" id="947166"/>
    <lineage>
        <taxon>Eukaryota</taxon>
        <taxon>Metazoa</taxon>
        <taxon>Ecdysozoa</taxon>
        <taxon>Tardigrada</taxon>
        <taxon>Eutardigrada</taxon>
        <taxon>Parachela</taxon>
        <taxon>Hypsibioidea</taxon>
        <taxon>Ramazzottiidae</taxon>
        <taxon>Ramazzottius</taxon>
    </lineage>
</organism>
<name>A0A1D1VH08_RAMVA</name>
<accession>A0A1D1VH08</accession>
<dbReference type="Proteomes" id="UP000186922">
    <property type="component" value="Unassembled WGS sequence"/>
</dbReference>